<name>A0ABU3RDK7_9BACL</name>
<dbReference type="InterPro" id="IPR008928">
    <property type="entry name" value="6-hairpin_glycosidase_sf"/>
</dbReference>
<dbReference type="SUPFAM" id="SSF48208">
    <property type="entry name" value="Six-hairpin glycosidases"/>
    <property type="match status" value="1"/>
</dbReference>
<dbReference type="PANTHER" id="PTHR37469:SF2">
    <property type="entry name" value="CELLOBIONIC ACID PHOSPHORYLASE"/>
    <property type="match status" value="1"/>
</dbReference>
<evidence type="ECO:0008006" key="3">
    <source>
        <dbReference type="Google" id="ProtNLM"/>
    </source>
</evidence>
<accession>A0ABU3RDK7</accession>
<organism evidence="1 2">
    <name type="scientific">Paenibacillus violae</name>
    <dbReference type="NCBI Taxonomy" id="3077234"/>
    <lineage>
        <taxon>Bacteria</taxon>
        <taxon>Bacillati</taxon>
        <taxon>Bacillota</taxon>
        <taxon>Bacilli</taxon>
        <taxon>Bacillales</taxon>
        <taxon>Paenibacillaceae</taxon>
        <taxon>Paenibacillus</taxon>
    </lineage>
</organism>
<dbReference type="InterPro" id="IPR012341">
    <property type="entry name" value="6hp_glycosidase-like_sf"/>
</dbReference>
<comment type="caution">
    <text evidence="1">The sequence shown here is derived from an EMBL/GenBank/DDBJ whole genome shotgun (WGS) entry which is preliminary data.</text>
</comment>
<sequence>MHRVGHWGWDQHQLPVYHYTGGYPVAAKDKAGQDAKLPEDPCFLLGNYRATLFVHASGGYQFITGERGWARMNHGGKNKGWNQSIVGIASDDGEALYSLVGENACKELVTAQTFGIGYASLQYQLQDLQLSKVISMQPSMELHKGNPSFLVQVTLTNKGKLPLTVGYKEEMLAHYMMMNDQNAAETTGESLYRNQVRVDSERNVVKADIFYEPTQLQVLPDDIQEVYTHDIAPPSLFLKVVPVSTGGICTVSTRCQDRGDMLSAECSVELAPGEHKTLQFVIGLTFEQDAHAMEDQFQDMLEQAQPHGDFLGAYTELWRKKLPDLADEPDAELRCEMLWNAYTLEAMATYSQYFNETYIPQGSVYAYHLGENASNRDHLQHCLPLIYTHPQLAKSCIRYAMKHTSRDGEIKRQNIGFGYSDPGVYMESDAQLYMFQAVSEYLRVTKDVSFLNESVAYYPVEIGRTDTVLTFLMKHWIYLRDVVGRGRNGLIRMLNSDWSDSFFHPYSPNIYKHFAQSHLNTAMALAVFPSFIRELKQTNEHVGDPSRLAHFIQSLSDYHDSVRTSFMNEMEGRIFSPRCYLGEHGEPELQFGVHTLCIEPQPYLLQDEDFPVERKRRLYEEIQARVLGGEKYGARTREFPLWGNGDGEDGAVWFAHQGPLIVGIATFDREEAIRLLRKLMFHRFADHYPDYWVGHWTFADSVNSSLSTREGLYSFWIQDAFHPFCAHVHAWQLYVYYRVYRGTPA</sequence>
<dbReference type="InterPro" id="IPR052047">
    <property type="entry name" value="GH94_Enzymes"/>
</dbReference>
<proteinExistence type="predicted"/>
<dbReference type="PANTHER" id="PTHR37469">
    <property type="entry name" value="CELLOBIONIC ACID PHOSPHORYLASE-RELATED"/>
    <property type="match status" value="1"/>
</dbReference>
<protein>
    <recommendedName>
        <fullName evidence="3">Glycosyl hydrolase 36 catalytic domain-containing protein</fullName>
    </recommendedName>
</protein>
<gene>
    <name evidence="1" type="ORF">RQP52_13715</name>
</gene>
<keyword evidence="2" id="KW-1185">Reference proteome</keyword>
<dbReference type="RefSeq" id="WP_315952166.1">
    <property type="nucleotide sequence ID" value="NZ_JAWCUD010000003.1"/>
</dbReference>
<evidence type="ECO:0000313" key="2">
    <source>
        <dbReference type="Proteomes" id="UP001260980"/>
    </source>
</evidence>
<dbReference type="Gene3D" id="1.50.10.10">
    <property type="match status" value="1"/>
</dbReference>
<evidence type="ECO:0000313" key="1">
    <source>
        <dbReference type="EMBL" id="MDU0202156.1"/>
    </source>
</evidence>
<dbReference type="Proteomes" id="UP001260980">
    <property type="component" value="Unassembled WGS sequence"/>
</dbReference>
<dbReference type="EMBL" id="JAWCUD010000003">
    <property type="protein sequence ID" value="MDU0202156.1"/>
    <property type="molecule type" value="Genomic_DNA"/>
</dbReference>
<reference evidence="1 2" key="1">
    <citation type="submission" date="2023-10" db="EMBL/GenBank/DDBJ databases">
        <title>Paenibacillus strain PFR10 Genome sequencing and assembly.</title>
        <authorList>
            <person name="Kim I."/>
        </authorList>
    </citation>
    <scope>NUCLEOTIDE SEQUENCE [LARGE SCALE GENOMIC DNA]</scope>
    <source>
        <strain evidence="1 2">PFR10</strain>
    </source>
</reference>